<gene>
    <name evidence="1" type="ORF">GCM10010517_22680</name>
</gene>
<protein>
    <submittedName>
        <fullName evidence="1">Uncharacterized protein</fullName>
    </submittedName>
</protein>
<reference evidence="1 2" key="1">
    <citation type="journal article" date="2019" name="Int. J. Syst. Evol. Microbiol.">
        <title>The Global Catalogue of Microorganisms (GCM) 10K type strain sequencing project: providing services to taxonomists for standard genome sequencing and annotation.</title>
        <authorList>
            <consortium name="The Broad Institute Genomics Platform"/>
            <consortium name="The Broad Institute Genome Sequencing Center for Infectious Disease"/>
            <person name="Wu L."/>
            <person name="Ma J."/>
        </authorList>
    </citation>
    <scope>NUCLEOTIDE SEQUENCE [LARGE SCALE GENOMIC DNA]</scope>
    <source>
        <strain evidence="1 2">JCM 6242</strain>
    </source>
</reference>
<name>A0ABN3VV83_9ACTN</name>
<organism evidence="1 2">
    <name type="scientific">Streptosporangium fragile</name>
    <dbReference type="NCBI Taxonomy" id="46186"/>
    <lineage>
        <taxon>Bacteria</taxon>
        <taxon>Bacillati</taxon>
        <taxon>Actinomycetota</taxon>
        <taxon>Actinomycetes</taxon>
        <taxon>Streptosporangiales</taxon>
        <taxon>Streptosporangiaceae</taxon>
        <taxon>Streptosporangium</taxon>
    </lineage>
</organism>
<dbReference type="RefSeq" id="WP_344970345.1">
    <property type="nucleotide sequence ID" value="NZ_BAAAVI010000013.1"/>
</dbReference>
<evidence type="ECO:0000313" key="2">
    <source>
        <dbReference type="Proteomes" id="UP001500831"/>
    </source>
</evidence>
<accession>A0ABN3VV83</accession>
<proteinExistence type="predicted"/>
<evidence type="ECO:0000313" key="1">
    <source>
        <dbReference type="EMBL" id="GAA2863592.1"/>
    </source>
</evidence>
<dbReference type="Proteomes" id="UP001500831">
    <property type="component" value="Unassembled WGS sequence"/>
</dbReference>
<dbReference type="EMBL" id="BAAAVI010000013">
    <property type="protein sequence ID" value="GAA2863592.1"/>
    <property type="molecule type" value="Genomic_DNA"/>
</dbReference>
<keyword evidence="2" id="KW-1185">Reference proteome</keyword>
<comment type="caution">
    <text evidence="1">The sequence shown here is derived from an EMBL/GenBank/DDBJ whole genome shotgun (WGS) entry which is preliminary data.</text>
</comment>
<sequence>MVILLMANAGVITAPDSSARLIAYTIQAFTAPQPATLPPPPDPDALAPAMLGLACTPPPS</sequence>